<evidence type="ECO:0000256" key="12">
    <source>
        <dbReference type="SAM" id="MobiDB-lite"/>
    </source>
</evidence>
<dbReference type="PROSITE" id="PS50880">
    <property type="entry name" value="TOPRIM"/>
    <property type="match status" value="1"/>
</dbReference>
<dbReference type="InterPro" id="IPR013497">
    <property type="entry name" value="Topo_IA_cen"/>
</dbReference>
<dbReference type="Gene3D" id="1.10.290.10">
    <property type="entry name" value="Topoisomerase I, domain 4"/>
    <property type="match status" value="1"/>
</dbReference>
<dbReference type="Pfam" id="PF01751">
    <property type="entry name" value="Toprim"/>
    <property type="match status" value="1"/>
</dbReference>
<evidence type="ECO:0000259" key="14">
    <source>
        <dbReference type="PROSITE" id="PS52039"/>
    </source>
</evidence>
<evidence type="ECO:0000259" key="13">
    <source>
        <dbReference type="PROSITE" id="PS50880"/>
    </source>
</evidence>
<accession>A0A1V9FZ70</accession>
<dbReference type="NCBIfam" id="NF005829">
    <property type="entry name" value="PRK07726.1"/>
    <property type="match status" value="1"/>
</dbReference>
<dbReference type="InterPro" id="IPR013826">
    <property type="entry name" value="Topo_IA_cen_sub3"/>
</dbReference>
<evidence type="ECO:0000256" key="3">
    <source>
        <dbReference type="ARBA" id="ARBA00012891"/>
    </source>
</evidence>
<evidence type="ECO:0000256" key="5">
    <source>
        <dbReference type="ARBA" id="ARBA00023029"/>
    </source>
</evidence>
<comment type="similarity">
    <text evidence="2">Belongs to the type IA topoisomerase family.</text>
</comment>
<dbReference type="InterPro" id="IPR034144">
    <property type="entry name" value="TOPRIM_TopoIII"/>
</dbReference>
<gene>
    <name evidence="15" type="ORF">A4R26_16985</name>
</gene>
<comment type="catalytic activity">
    <reaction evidence="1">
        <text>ATP-independent breakage of single-stranded DNA, followed by passage and rejoining.</text>
        <dbReference type="EC" id="5.6.2.1"/>
    </reaction>
</comment>
<evidence type="ECO:0000256" key="1">
    <source>
        <dbReference type="ARBA" id="ARBA00000213"/>
    </source>
</evidence>
<dbReference type="PANTHER" id="PTHR11390:SF21">
    <property type="entry name" value="DNA TOPOISOMERASE 3-ALPHA"/>
    <property type="match status" value="1"/>
</dbReference>
<dbReference type="RefSeq" id="WP_081163743.1">
    <property type="nucleotide sequence ID" value="NZ_LWBP01000100.1"/>
</dbReference>
<dbReference type="InterPro" id="IPR000380">
    <property type="entry name" value="Topo_IA"/>
</dbReference>
<evidence type="ECO:0000313" key="16">
    <source>
        <dbReference type="Proteomes" id="UP000192276"/>
    </source>
</evidence>
<dbReference type="CDD" id="cd03362">
    <property type="entry name" value="TOPRIM_TopoIA_TopoIII"/>
    <property type="match status" value="1"/>
</dbReference>
<dbReference type="Proteomes" id="UP000192276">
    <property type="component" value="Unassembled WGS sequence"/>
</dbReference>
<evidence type="ECO:0000256" key="10">
    <source>
        <dbReference type="ARBA" id="ARBA00032235"/>
    </source>
</evidence>
<keyword evidence="4" id="KW-0479">Metal-binding</keyword>
<dbReference type="InterPro" id="IPR003602">
    <property type="entry name" value="Topo_IA_DNA-bd_dom"/>
</dbReference>
<keyword evidence="7 15" id="KW-0413">Isomerase</keyword>
<reference evidence="16" key="1">
    <citation type="submission" date="2016-04" db="EMBL/GenBank/DDBJ databases">
        <authorList>
            <person name="Chen L."/>
            <person name="Zhuang W."/>
            <person name="Wang G."/>
        </authorList>
    </citation>
    <scope>NUCLEOTIDE SEQUENCE [LARGE SCALE GENOMIC DNA]</scope>
    <source>
        <strain evidence="16">208</strain>
    </source>
</reference>
<dbReference type="GO" id="GO:0046872">
    <property type="term" value="F:metal ion binding"/>
    <property type="evidence" value="ECO:0007669"/>
    <property type="project" value="UniProtKB-KW"/>
</dbReference>
<name>A0A1V9FZ70_9BACT</name>
<dbReference type="Gene3D" id="1.10.460.10">
    <property type="entry name" value="Topoisomerase I, domain 2"/>
    <property type="match status" value="1"/>
</dbReference>
<dbReference type="GO" id="GO:0006281">
    <property type="term" value="P:DNA repair"/>
    <property type="evidence" value="ECO:0007669"/>
    <property type="project" value="TreeGrafter"/>
</dbReference>
<feature type="region of interest" description="Disordered" evidence="12">
    <location>
        <begin position="604"/>
        <end position="626"/>
    </location>
</feature>
<dbReference type="AlphaFoldDB" id="A0A1V9FZ70"/>
<dbReference type="InterPro" id="IPR005738">
    <property type="entry name" value="TopoIII"/>
</dbReference>
<dbReference type="SUPFAM" id="SSF56712">
    <property type="entry name" value="Prokaryotic type I DNA topoisomerase"/>
    <property type="match status" value="1"/>
</dbReference>
<comment type="caution">
    <text evidence="15">The sequence shown here is derived from an EMBL/GenBank/DDBJ whole genome shotgun (WGS) entry which is preliminary data.</text>
</comment>
<evidence type="ECO:0000256" key="9">
    <source>
        <dbReference type="ARBA" id="ARBA00031985"/>
    </source>
</evidence>
<dbReference type="GO" id="GO:0006265">
    <property type="term" value="P:DNA topological change"/>
    <property type="evidence" value="ECO:0007669"/>
    <property type="project" value="InterPro"/>
</dbReference>
<dbReference type="Gene3D" id="2.70.20.10">
    <property type="entry name" value="Topoisomerase I, domain 3"/>
    <property type="match status" value="1"/>
</dbReference>
<dbReference type="InterPro" id="IPR003601">
    <property type="entry name" value="Topo_IA_2"/>
</dbReference>
<dbReference type="Pfam" id="PF01131">
    <property type="entry name" value="Topoisom_bac"/>
    <property type="match status" value="1"/>
</dbReference>
<dbReference type="InterPro" id="IPR006171">
    <property type="entry name" value="TOPRIM_dom"/>
</dbReference>
<protein>
    <recommendedName>
        <fullName evidence="3">DNA topoisomerase</fullName>
        <ecNumber evidence="3">5.6.2.1</ecNumber>
    </recommendedName>
    <alternativeName>
        <fullName evidence="11">Omega-protein</fullName>
    </alternativeName>
    <alternativeName>
        <fullName evidence="10">Relaxing enzyme</fullName>
    </alternativeName>
    <alternativeName>
        <fullName evidence="8">Swivelase</fullName>
    </alternativeName>
    <alternativeName>
        <fullName evidence="9">Untwisting enzyme</fullName>
    </alternativeName>
</protein>
<dbReference type="SMART" id="SM00437">
    <property type="entry name" value="TOP1Ac"/>
    <property type="match status" value="1"/>
</dbReference>
<dbReference type="PRINTS" id="PR00417">
    <property type="entry name" value="PRTPISMRASEI"/>
</dbReference>
<dbReference type="InterPro" id="IPR023405">
    <property type="entry name" value="Topo_IA_core_domain"/>
</dbReference>
<dbReference type="SMART" id="SM00436">
    <property type="entry name" value="TOP1Bc"/>
    <property type="match status" value="1"/>
</dbReference>
<keyword evidence="16" id="KW-1185">Reference proteome</keyword>
<dbReference type="CDD" id="cd00186">
    <property type="entry name" value="TOP1Ac"/>
    <property type="match status" value="1"/>
</dbReference>
<feature type="domain" description="Topo IA-type catalytic" evidence="14">
    <location>
        <begin position="151"/>
        <end position="585"/>
    </location>
</feature>
<feature type="domain" description="Toprim" evidence="13">
    <location>
        <begin position="1"/>
        <end position="134"/>
    </location>
</feature>
<dbReference type="EMBL" id="LWBP01000100">
    <property type="protein sequence ID" value="OQP63665.1"/>
    <property type="molecule type" value="Genomic_DNA"/>
</dbReference>
<keyword evidence="6" id="KW-0238">DNA-binding</keyword>
<evidence type="ECO:0000256" key="11">
    <source>
        <dbReference type="ARBA" id="ARBA00032877"/>
    </source>
</evidence>
<dbReference type="InterPro" id="IPR013824">
    <property type="entry name" value="Topo_IA_cen_sub1"/>
</dbReference>
<dbReference type="OrthoDB" id="9803554at2"/>
<dbReference type="InterPro" id="IPR013825">
    <property type="entry name" value="Topo_IA_cen_sub2"/>
</dbReference>
<dbReference type="GO" id="GO:0043597">
    <property type="term" value="C:cytoplasmic replication fork"/>
    <property type="evidence" value="ECO:0007669"/>
    <property type="project" value="TreeGrafter"/>
</dbReference>
<dbReference type="STRING" id="550983.A4R26_16985"/>
<dbReference type="GO" id="GO:0003677">
    <property type="term" value="F:DNA binding"/>
    <property type="evidence" value="ECO:0007669"/>
    <property type="project" value="UniProtKB-KW"/>
</dbReference>
<evidence type="ECO:0000256" key="8">
    <source>
        <dbReference type="ARBA" id="ARBA00030003"/>
    </source>
</evidence>
<dbReference type="SMART" id="SM00493">
    <property type="entry name" value="TOPRIM"/>
    <property type="match status" value="1"/>
</dbReference>
<dbReference type="NCBIfam" id="TIGR01056">
    <property type="entry name" value="topB"/>
    <property type="match status" value="1"/>
</dbReference>
<evidence type="ECO:0000256" key="7">
    <source>
        <dbReference type="ARBA" id="ARBA00023235"/>
    </source>
</evidence>
<organism evidence="15 16">
    <name type="scientific">Niastella populi</name>
    <dbReference type="NCBI Taxonomy" id="550983"/>
    <lineage>
        <taxon>Bacteria</taxon>
        <taxon>Pseudomonadati</taxon>
        <taxon>Bacteroidota</taxon>
        <taxon>Chitinophagia</taxon>
        <taxon>Chitinophagales</taxon>
        <taxon>Chitinophagaceae</taxon>
        <taxon>Niastella</taxon>
    </lineage>
</organism>
<evidence type="ECO:0000256" key="4">
    <source>
        <dbReference type="ARBA" id="ARBA00022723"/>
    </source>
</evidence>
<dbReference type="PANTHER" id="PTHR11390">
    <property type="entry name" value="PROKARYOTIC DNA TOPOISOMERASE"/>
    <property type="match status" value="1"/>
</dbReference>
<dbReference type="GO" id="GO:0006310">
    <property type="term" value="P:DNA recombination"/>
    <property type="evidence" value="ECO:0007669"/>
    <property type="project" value="TreeGrafter"/>
</dbReference>
<proteinExistence type="inferred from homology"/>
<evidence type="ECO:0000313" key="15">
    <source>
        <dbReference type="EMBL" id="OQP63665.1"/>
    </source>
</evidence>
<dbReference type="PROSITE" id="PS52039">
    <property type="entry name" value="TOPO_IA_2"/>
    <property type="match status" value="1"/>
</dbReference>
<sequence>MKVCIAEKPSVARDIAAVIGAKERKEGYLEGNGYQVTWTFGHFCTLKEPHDYTEQWKYWRLEDLPMIPPSFGIKLINNEGVQKQFKIIEQLVTQCEEVINCGDAGQEGELIQRWVLLKAQCTAPVKRLWISSLTEQAIREGFQKLKEASQYDNLYAAGSARAIGDWLLGMNATRLFTKKFAQGKTVLSIGRVQTPTLAMIVARQKEINAFQSEEYWELKTIYRETEFTAAIDRIKVQDRAEKGLAYLKEHPFEITSFEKKEGKEGNPRLFDLTALQVEANKKFAYSADDTLKYIQNLYEKKMVTYPRVDTTYLPDDMYPKVEGILRDMTPYAALIAPVLANPIPKLKTVFDDKKVTDHHAIIPTGVYPSNLAPEEKRIYDLVARRFIAVFYPECKISNTTVLGKVGQVPFKVTGKQILEPGWKEVYANDVSTKKEDKEKEEEEEKILPVFTVGESGPHTPRIHKGKTTPPKPYTEASLLRAMETAGKQVDDEEMRELLKDNGIGRPSTRANIIETLFRRKYIEKRKKNIFATQTGIDLIDTIQTELLKSPELTGIWERKLRLIEKGEYAIDTFKQELKQMVIDLTAEVKTANYKIITVAEDQSGKKEKENEKEDKPKKEAKPKEPKKAVVIEEQQCPKCKSHPLKKGNTAWGCANFKVCGFKLPFEVFGKKLSDKQITDLLTKGKTGKAKGWKLTGADTETEGKLKLNDRFEPEIE</sequence>
<dbReference type="EC" id="5.6.2.1" evidence="3"/>
<dbReference type="Gene3D" id="3.40.50.140">
    <property type="match status" value="1"/>
</dbReference>
<evidence type="ECO:0000256" key="2">
    <source>
        <dbReference type="ARBA" id="ARBA00009446"/>
    </source>
</evidence>
<evidence type="ECO:0000256" key="6">
    <source>
        <dbReference type="ARBA" id="ARBA00023125"/>
    </source>
</evidence>
<dbReference type="GO" id="GO:0003917">
    <property type="term" value="F:DNA topoisomerase type I (single strand cut, ATP-independent) activity"/>
    <property type="evidence" value="ECO:0007669"/>
    <property type="project" value="UniProtKB-EC"/>
</dbReference>
<keyword evidence="5" id="KW-0799">Topoisomerase</keyword>